<protein>
    <submittedName>
        <fullName evidence="1">Uncharacterized protein</fullName>
    </submittedName>
</protein>
<proteinExistence type="predicted"/>
<name>A0AAE9X8F7_PORGN</name>
<evidence type="ECO:0000313" key="1">
    <source>
        <dbReference type="EMBL" id="WCG02155.1"/>
    </source>
</evidence>
<reference evidence="1" key="1">
    <citation type="submission" date="2023-01" db="EMBL/GenBank/DDBJ databases">
        <title>Phages are important unrecognized players in the ecology of the oral pathogen Porphyromonas gingivalis.</title>
        <authorList>
            <person name="Matrishin C.B."/>
            <person name="Kauffman K.M."/>
        </authorList>
    </citation>
    <scope>NUCLEOTIDE SEQUENCE</scope>
    <source>
        <strain evidence="1">ATCC 49417</strain>
    </source>
</reference>
<dbReference type="RefSeq" id="WP_077083959.1">
    <property type="nucleotide sequence ID" value="NZ_CP116614.1"/>
</dbReference>
<organism evidence="1 2">
    <name type="scientific">Porphyromonas gingivalis</name>
    <name type="common">Bacteroides gingivalis</name>
    <dbReference type="NCBI Taxonomy" id="837"/>
    <lineage>
        <taxon>Bacteria</taxon>
        <taxon>Pseudomonadati</taxon>
        <taxon>Bacteroidota</taxon>
        <taxon>Bacteroidia</taxon>
        <taxon>Bacteroidales</taxon>
        <taxon>Porphyromonadaceae</taxon>
        <taxon>Porphyromonas</taxon>
    </lineage>
</organism>
<sequence length="72" mass="8071">MTKTRKVKIYPREGAASVISQMRILEPAILALDKGISIAAFDERYVSVWLPIDKSEALKKKIQMLVDTHVSA</sequence>
<dbReference type="AlphaFoldDB" id="A0AAE9X8F7"/>
<accession>A0AAE9X8F7</accession>
<dbReference type="EMBL" id="CP116614">
    <property type="protein sequence ID" value="WCG02155.1"/>
    <property type="molecule type" value="Genomic_DNA"/>
</dbReference>
<evidence type="ECO:0000313" key="2">
    <source>
        <dbReference type="Proteomes" id="UP001179501"/>
    </source>
</evidence>
<dbReference type="Proteomes" id="UP001179501">
    <property type="component" value="Chromosome"/>
</dbReference>
<gene>
    <name evidence="1" type="ORF">NY151_05565</name>
</gene>